<dbReference type="GO" id="GO:0005576">
    <property type="term" value="C:extracellular region"/>
    <property type="evidence" value="ECO:0007669"/>
    <property type="project" value="InterPro"/>
</dbReference>
<dbReference type="PANTHER" id="PTHR46502">
    <property type="entry name" value="C2 DOMAIN-CONTAINING"/>
    <property type="match status" value="1"/>
</dbReference>
<keyword evidence="5" id="KW-1133">Transmembrane helix</keyword>
<dbReference type="InterPro" id="IPR035892">
    <property type="entry name" value="C2_domain_sf"/>
</dbReference>
<dbReference type="PANTHER" id="PTHR46502:SF2">
    <property type="entry name" value="16 KDA PHLOEM PROTEIN 2"/>
    <property type="match status" value="1"/>
</dbReference>
<dbReference type="GO" id="GO:0046872">
    <property type="term" value="F:metal ion binding"/>
    <property type="evidence" value="ECO:0007669"/>
    <property type="project" value="UniProtKB-KW"/>
</dbReference>
<dbReference type="InterPro" id="IPR000008">
    <property type="entry name" value="C2_dom"/>
</dbReference>
<dbReference type="GO" id="GO:0004553">
    <property type="term" value="F:hydrolase activity, hydrolyzing O-glycosyl compounds"/>
    <property type="evidence" value="ECO:0007669"/>
    <property type="project" value="InterPro"/>
</dbReference>
<dbReference type="SMART" id="SM00495">
    <property type="entry name" value="ChtBD3"/>
    <property type="match status" value="1"/>
</dbReference>
<comment type="caution">
    <text evidence="7">The sequence shown here is derived from an EMBL/GenBank/DDBJ whole genome shotgun (WGS) entry which is preliminary data.</text>
</comment>
<dbReference type="InterPro" id="IPR003610">
    <property type="entry name" value="CBM5/12"/>
</dbReference>
<name>A0A9P6XFE5_RHIOR</name>
<keyword evidence="1" id="KW-0479">Metal-binding</keyword>
<dbReference type="CDD" id="cd12214">
    <property type="entry name" value="ChiA1_BD"/>
    <property type="match status" value="1"/>
</dbReference>
<dbReference type="CDD" id="cd00030">
    <property type="entry name" value="C2"/>
    <property type="match status" value="1"/>
</dbReference>
<dbReference type="SUPFAM" id="SSF51055">
    <property type="entry name" value="Carbohydrate binding domain"/>
    <property type="match status" value="1"/>
</dbReference>
<keyword evidence="3" id="KW-0106">Calcium</keyword>
<feature type="transmembrane region" description="Helical" evidence="5">
    <location>
        <begin position="169"/>
        <end position="189"/>
    </location>
</feature>
<keyword evidence="5" id="KW-0472">Membrane</keyword>
<proteinExistence type="predicted"/>
<feature type="region of interest" description="Disordered" evidence="4">
    <location>
        <begin position="195"/>
        <end position="284"/>
    </location>
</feature>
<dbReference type="EMBL" id="JAANQT010000259">
    <property type="protein sequence ID" value="KAG1312665.1"/>
    <property type="molecule type" value="Genomic_DNA"/>
</dbReference>
<organism evidence="7 8">
    <name type="scientific">Rhizopus oryzae</name>
    <name type="common">Mucormycosis agent</name>
    <name type="synonym">Rhizopus arrhizus var. delemar</name>
    <dbReference type="NCBI Taxonomy" id="64495"/>
    <lineage>
        <taxon>Eukaryota</taxon>
        <taxon>Fungi</taxon>
        <taxon>Fungi incertae sedis</taxon>
        <taxon>Mucoromycota</taxon>
        <taxon>Mucoromycotina</taxon>
        <taxon>Mucoromycetes</taxon>
        <taxon>Mucorales</taxon>
        <taxon>Mucorineae</taxon>
        <taxon>Rhizopodaceae</taxon>
        <taxon>Rhizopus</taxon>
    </lineage>
</organism>
<dbReference type="GO" id="GO:0005975">
    <property type="term" value="P:carbohydrate metabolic process"/>
    <property type="evidence" value="ECO:0007669"/>
    <property type="project" value="InterPro"/>
</dbReference>
<evidence type="ECO:0000256" key="4">
    <source>
        <dbReference type="SAM" id="MobiDB-lite"/>
    </source>
</evidence>
<dbReference type="Gene3D" id="2.60.40.150">
    <property type="entry name" value="C2 domain"/>
    <property type="match status" value="1"/>
</dbReference>
<evidence type="ECO:0000313" key="7">
    <source>
        <dbReference type="EMBL" id="KAG1312665.1"/>
    </source>
</evidence>
<dbReference type="PROSITE" id="PS50004">
    <property type="entry name" value="C2"/>
    <property type="match status" value="1"/>
</dbReference>
<dbReference type="Pfam" id="PF00168">
    <property type="entry name" value="C2"/>
    <property type="match status" value="1"/>
</dbReference>
<feature type="compositionally biased region" description="Basic and acidic residues" evidence="4">
    <location>
        <begin position="207"/>
        <end position="254"/>
    </location>
</feature>
<keyword evidence="8" id="KW-1185">Reference proteome</keyword>
<evidence type="ECO:0000256" key="1">
    <source>
        <dbReference type="ARBA" id="ARBA00022723"/>
    </source>
</evidence>
<dbReference type="Proteomes" id="UP000716291">
    <property type="component" value="Unassembled WGS sequence"/>
</dbReference>
<evidence type="ECO:0000256" key="5">
    <source>
        <dbReference type="SAM" id="Phobius"/>
    </source>
</evidence>
<accession>A0A9P6XFE5</accession>
<dbReference type="SUPFAM" id="SSF49562">
    <property type="entry name" value="C2 domain (Calcium/lipid-binding domain, CaLB)"/>
    <property type="match status" value="1"/>
</dbReference>
<protein>
    <recommendedName>
        <fullName evidence="6">C2 domain-containing protein</fullName>
    </recommendedName>
</protein>
<evidence type="ECO:0000256" key="3">
    <source>
        <dbReference type="ARBA" id="ARBA00022837"/>
    </source>
</evidence>
<reference evidence="7" key="1">
    <citation type="journal article" date="2020" name="Microb. Genom.">
        <title>Genetic diversity of clinical and environmental Mucorales isolates obtained from an investigation of mucormycosis cases among solid organ transplant recipients.</title>
        <authorList>
            <person name="Nguyen M.H."/>
            <person name="Kaul D."/>
            <person name="Muto C."/>
            <person name="Cheng S.J."/>
            <person name="Richter R.A."/>
            <person name="Bruno V.M."/>
            <person name="Liu G."/>
            <person name="Beyhan S."/>
            <person name="Sundermann A.J."/>
            <person name="Mounaud S."/>
            <person name="Pasculle A.W."/>
            <person name="Nierman W.C."/>
            <person name="Driscoll E."/>
            <person name="Cumbie R."/>
            <person name="Clancy C.J."/>
            <person name="Dupont C.L."/>
        </authorList>
    </citation>
    <scope>NUCLEOTIDE SEQUENCE</scope>
    <source>
        <strain evidence="7">GL11</strain>
    </source>
</reference>
<dbReference type="AlphaFoldDB" id="A0A9P6XFE5"/>
<evidence type="ECO:0000256" key="2">
    <source>
        <dbReference type="ARBA" id="ARBA00022801"/>
    </source>
</evidence>
<evidence type="ECO:0000259" key="6">
    <source>
        <dbReference type="PROSITE" id="PS50004"/>
    </source>
</evidence>
<dbReference type="SMART" id="SM00239">
    <property type="entry name" value="C2"/>
    <property type="match status" value="1"/>
</dbReference>
<gene>
    <name evidence="7" type="ORF">G6F64_002850</name>
</gene>
<dbReference type="InterPro" id="IPR036573">
    <property type="entry name" value="CBM_sf_5/12"/>
</dbReference>
<dbReference type="Gene3D" id="2.10.10.20">
    <property type="entry name" value="Carbohydrate-binding module superfamily 5/12"/>
    <property type="match status" value="1"/>
</dbReference>
<feature type="compositionally biased region" description="Acidic residues" evidence="4">
    <location>
        <begin position="197"/>
        <end position="206"/>
    </location>
</feature>
<evidence type="ECO:0000313" key="8">
    <source>
        <dbReference type="Proteomes" id="UP000716291"/>
    </source>
</evidence>
<keyword evidence="5" id="KW-0812">Transmembrane</keyword>
<sequence length="324" mass="37010">MFHSHSSASLSIHVTSANNLVSIQHLGAQDPYFQFSLDFNQKDAYLKTFTHKNAGENAVWNQTFTVSLNGEPDLFVEIMNDETTVDEVIGFAAIPINQIVHAEGANMNGIFEVYNLKGEPAGSVNLQLAALGFPNSQPADFSREPVRGYSYVHEAHAVRIKSIKKKATGVAVGGALLGGALAIGAGLLGKKLYDDHQEQEEEERREEEERARQEQEEEERRNRQREEFEAERARFEAEKQEYERNREQEEREQEREQEEEEHHHHRRRSYSDDDECDADRWDPVGTYAAGDRVRYHGQVYVCLQGHTSNPTWTPDAAHSLWQNE</sequence>
<dbReference type="GO" id="GO:0030246">
    <property type="term" value="F:carbohydrate binding"/>
    <property type="evidence" value="ECO:0007669"/>
    <property type="project" value="InterPro"/>
</dbReference>
<keyword evidence="2" id="KW-0378">Hydrolase</keyword>
<feature type="domain" description="C2" evidence="6">
    <location>
        <begin position="1"/>
        <end position="109"/>
    </location>
</feature>
<dbReference type="Pfam" id="PF02839">
    <property type="entry name" value="CBM_5_12"/>
    <property type="match status" value="1"/>
</dbReference>